<dbReference type="Proteomes" id="UP000695000">
    <property type="component" value="Unplaced"/>
</dbReference>
<evidence type="ECO:0000259" key="7">
    <source>
        <dbReference type="Pfam" id="PF03725"/>
    </source>
</evidence>
<evidence type="ECO:0000313" key="9">
    <source>
        <dbReference type="RefSeq" id="XP_017785230.1"/>
    </source>
</evidence>
<dbReference type="CDD" id="cd11372">
    <property type="entry name" value="RNase_PH_RRP46"/>
    <property type="match status" value="1"/>
</dbReference>
<evidence type="ECO:0000256" key="4">
    <source>
        <dbReference type="ARBA" id="ARBA00022835"/>
    </source>
</evidence>
<dbReference type="PANTHER" id="PTHR11953">
    <property type="entry name" value="EXOSOME COMPLEX COMPONENT"/>
    <property type="match status" value="1"/>
</dbReference>
<dbReference type="PANTHER" id="PTHR11953:SF1">
    <property type="entry name" value="EXOSOME COMPLEX COMPONENT RRP46"/>
    <property type="match status" value="1"/>
</dbReference>
<evidence type="ECO:0000313" key="8">
    <source>
        <dbReference type="Proteomes" id="UP000695000"/>
    </source>
</evidence>
<reference evidence="9" key="1">
    <citation type="submission" date="2025-08" db="UniProtKB">
        <authorList>
            <consortium name="RefSeq"/>
        </authorList>
    </citation>
    <scope>IDENTIFICATION</scope>
    <source>
        <tissue evidence="9">Whole Larva</tissue>
    </source>
</reference>
<dbReference type="InterPro" id="IPR027408">
    <property type="entry name" value="PNPase/RNase_PH_dom_sf"/>
</dbReference>
<sequence>MEMDSNTDCSMPISNFGNLTRPDGSTIYSQGKSTVIAGVYGPIDVKPQKMLIDRGSVETFFRPKSGLPGVGDRLYETIIRNICETALVSTLYPRSGIQVVIQEMQSGGELISCSVNAACLALLDSGIDMKFLIAAATCCLDQEGYLIVDPTELQQEKAKATFVFVFESSEGRIVASHTTGTFKLEQYEQALDLCKKGSAKIFEYYRKVINGKYNKK</sequence>
<dbReference type="Gene3D" id="3.30.230.70">
    <property type="entry name" value="GHMP Kinase, N-terminal domain"/>
    <property type="match status" value="1"/>
</dbReference>
<evidence type="ECO:0000256" key="3">
    <source>
        <dbReference type="ARBA" id="ARBA00022552"/>
    </source>
</evidence>
<dbReference type="InterPro" id="IPR015847">
    <property type="entry name" value="ExoRNase_PH_dom2"/>
</dbReference>
<accession>A0ABM1NEI0</accession>
<dbReference type="RefSeq" id="XP_017785230.1">
    <property type="nucleotide sequence ID" value="XM_017929741.1"/>
</dbReference>
<evidence type="ECO:0000259" key="6">
    <source>
        <dbReference type="Pfam" id="PF01138"/>
    </source>
</evidence>
<dbReference type="Pfam" id="PF03725">
    <property type="entry name" value="RNase_PH_C"/>
    <property type="match status" value="1"/>
</dbReference>
<dbReference type="InterPro" id="IPR050080">
    <property type="entry name" value="RNase_PH"/>
</dbReference>
<evidence type="ECO:0000256" key="2">
    <source>
        <dbReference type="ARBA" id="ARBA00006678"/>
    </source>
</evidence>
<evidence type="ECO:0000256" key="5">
    <source>
        <dbReference type="ARBA" id="ARBA00023242"/>
    </source>
</evidence>
<protein>
    <submittedName>
        <fullName evidence="9">Exosome complex component RRP46</fullName>
    </submittedName>
</protein>
<evidence type="ECO:0000256" key="1">
    <source>
        <dbReference type="ARBA" id="ARBA00004123"/>
    </source>
</evidence>
<keyword evidence="4" id="KW-0271">Exosome</keyword>
<keyword evidence="3" id="KW-0698">rRNA processing</keyword>
<dbReference type="InterPro" id="IPR036345">
    <property type="entry name" value="ExoRNase_PH_dom2_sf"/>
</dbReference>
<dbReference type="SUPFAM" id="SSF54211">
    <property type="entry name" value="Ribosomal protein S5 domain 2-like"/>
    <property type="match status" value="1"/>
</dbReference>
<dbReference type="GeneID" id="108568567"/>
<feature type="domain" description="Exoribonuclease phosphorolytic" evidence="7">
    <location>
        <begin position="133"/>
        <end position="196"/>
    </location>
</feature>
<dbReference type="InterPro" id="IPR020568">
    <property type="entry name" value="Ribosomal_Su5_D2-typ_SF"/>
</dbReference>
<dbReference type="Pfam" id="PF01138">
    <property type="entry name" value="RNase_PH"/>
    <property type="match status" value="1"/>
</dbReference>
<comment type="subcellular location">
    <subcellularLocation>
        <location evidence="1">Nucleus</location>
    </subcellularLocation>
</comment>
<comment type="similarity">
    <text evidence="2">Belongs to the RNase PH family.</text>
</comment>
<keyword evidence="5" id="KW-0539">Nucleus</keyword>
<dbReference type="InterPro" id="IPR001247">
    <property type="entry name" value="ExoRNase_PH_dom1"/>
</dbReference>
<organism evidence="8 9">
    <name type="scientific">Nicrophorus vespilloides</name>
    <name type="common">Boreal carrion beetle</name>
    <dbReference type="NCBI Taxonomy" id="110193"/>
    <lineage>
        <taxon>Eukaryota</taxon>
        <taxon>Metazoa</taxon>
        <taxon>Ecdysozoa</taxon>
        <taxon>Arthropoda</taxon>
        <taxon>Hexapoda</taxon>
        <taxon>Insecta</taxon>
        <taxon>Pterygota</taxon>
        <taxon>Neoptera</taxon>
        <taxon>Endopterygota</taxon>
        <taxon>Coleoptera</taxon>
        <taxon>Polyphaga</taxon>
        <taxon>Staphyliniformia</taxon>
        <taxon>Silphidae</taxon>
        <taxon>Nicrophorinae</taxon>
        <taxon>Nicrophorus</taxon>
    </lineage>
</organism>
<name>A0ABM1NEI0_NICVS</name>
<dbReference type="SUPFAM" id="SSF55666">
    <property type="entry name" value="Ribonuclease PH domain 2-like"/>
    <property type="match status" value="1"/>
</dbReference>
<proteinExistence type="inferred from homology"/>
<feature type="domain" description="Exoribonuclease phosphorolytic" evidence="6">
    <location>
        <begin position="15"/>
        <end position="127"/>
    </location>
</feature>
<keyword evidence="8" id="KW-1185">Reference proteome</keyword>
<gene>
    <name evidence="9" type="primary">LOC108568567</name>
</gene>